<name>A0A4R3YRB9_9GAMM</name>
<sequence>MGYSAEVEGAICENETMHHYTQHLTIMQPSFSAFSARYGAKPGLVSLLPSGLSGRINTAAITQVAEFPNAALYPANRLRTALIKGGGQRITVAITANLLIQQWVSQIIIKPI</sequence>
<comment type="caution">
    <text evidence="1">The sequence shown here is derived from an EMBL/GenBank/DDBJ whole genome shotgun (WGS) entry which is preliminary data.</text>
</comment>
<dbReference type="AlphaFoldDB" id="A0A4R3YRB9"/>
<evidence type="ECO:0000313" key="2">
    <source>
        <dbReference type="Proteomes" id="UP000295719"/>
    </source>
</evidence>
<dbReference type="Proteomes" id="UP000295719">
    <property type="component" value="Unassembled WGS sequence"/>
</dbReference>
<keyword evidence="2" id="KW-1185">Reference proteome</keyword>
<evidence type="ECO:0000313" key="1">
    <source>
        <dbReference type="EMBL" id="TCV93543.1"/>
    </source>
</evidence>
<organism evidence="1 2">
    <name type="scientific">Biostraticola tofi</name>
    <dbReference type="NCBI Taxonomy" id="466109"/>
    <lineage>
        <taxon>Bacteria</taxon>
        <taxon>Pseudomonadati</taxon>
        <taxon>Pseudomonadota</taxon>
        <taxon>Gammaproteobacteria</taxon>
        <taxon>Enterobacterales</taxon>
        <taxon>Bruguierivoracaceae</taxon>
        <taxon>Biostraticola</taxon>
    </lineage>
</organism>
<proteinExistence type="predicted"/>
<reference evidence="1 2" key="1">
    <citation type="submission" date="2019-03" db="EMBL/GenBank/DDBJ databases">
        <title>Genomic Encyclopedia of Type Strains, Phase IV (KMG-IV): sequencing the most valuable type-strain genomes for metagenomic binning, comparative biology and taxonomic classification.</title>
        <authorList>
            <person name="Goeker M."/>
        </authorList>
    </citation>
    <scope>NUCLEOTIDE SEQUENCE [LARGE SCALE GENOMIC DNA]</scope>
    <source>
        <strain evidence="1 2">DSM 19580</strain>
    </source>
</reference>
<accession>A0A4R3YRB9</accession>
<gene>
    <name evidence="1" type="ORF">EDC52_10999</name>
</gene>
<dbReference type="EMBL" id="SMCR01000009">
    <property type="protein sequence ID" value="TCV93543.1"/>
    <property type="molecule type" value="Genomic_DNA"/>
</dbReference>
<protein>
    <submittedName>
        <fullName evidence="1">Uncharacterized protein</fullName>
    </submittedName>
</protein>
<dbReference type="RefSeq" id="WP_131866752.1">
    <property type="nucleotide sequence ID" value="NZ_SMCR01000009.1"/>
</dbReference>